<evidence type="ECO:0000313" key="1">
    <source>
        <dbReference type="EMBL" id="AEW45562.1"/>
    </source>
</evidence>
<organism evidence="1 2">
    <name type="scientific">Mycoplasma haemocanis (strain Illinois)</name>
    <dbReference type="NCBI Taxonomy" id="1111676"/>
    <lineage>
        <taxon>Bacteria</taxon>
        <taxon>Bacillati</taxon>
        <taxon>Mycoplasmatota</taxon>
        <taxon>Mollicutes</taxon>
        <taxon>Mycoplasmataceae</taxon>
        <taxon>Mycoplasma</taxon>
    </lineage>
</organism>
<proteinExistence type="predicted"/>
<gene>
    <name evidence="1" type="ordered locus">MHC_03510</name>
</gene>
<name>H6N7E0_MYCHN</name>
<dbReference type="EMBL" id="CP003199">
    <property type="protein sequence ID" value="AEW45562.1"/>
    <property type="molecule type" value="Genomic_DNA"/>
</dbReference>
<keyword evidence="2" id="KW-1185">Reference proteome</keyword>
<dbReference type="HOGENOM" id="CLU_109325_0_0_14"/>
<reference evidence="1 2" key="1">
    <citation type="journal article" date="2012" name="J. Bacteriol.">
        <title>Complete genome sequence of Mycoplasma haemocanis strain Illinois.</title>
        <authorList>
            <person name="do Nascimento N.C."/>
            <person name="Guimaraes A.M."/>
            <person name="Santos A.P."/>
            <person name="Sanmiguel P.J."/>
            <person name="Messick J.B."/>
        </authorList>
    </citation>
    <scope>NUCLEOTIDE SEQUENCE [LARGE SCALE GENOMIC DNA]</scope>
    <source>
        <strain evidence="1 2">Illinois</strain>
    </source>
</reference>
<dbReference type="AlphaFoldDB" id="H6N7E0"/>
<accession>H6N7E0</accession>
<dbReference type="STRING" id="1111676.MHC_03510"/>
<dbReference type="OrthoDB" id="9821482at2"/>
<protein>
    <submittedName>
        <fullName evidence="1">Uncharacterized protein</fullName>
    </submittedName>
</protein>
<sequence>MSSTLLKFGLPLVGVVGSASIGYGIYSHTSKQDKTLRNLVTNTSLISDSSSKNWETIFEELKNSDEDLIRALNTIDPKISKTSRNVEAAPILSRWCENTLNLKEGVANQSDLLEKIKKWCIVQPMTISDKLKNKNLNVISSGWDGQYEKLKDSIFDEIKEKGESFTNKDDKEKGGKALQSWCTESIGKGTHEEDASKLFEKVKTRCTGS</sequence>
<evidence type="ECO:0000313" key="2">
    <source>
        <dbReference type="Proteomes" id="UP000009135"/>
    </source>
</evidence>
<dbReference type="Proteomes" id="UP000009135">
    <property type="component" value="Chromosome"/>
</dbReference>
<dbReference type="KEGG" id="mhe:MHC_03510"/>